<name>A0A939C4W1_9ACTN</name>
<dbReference type="SUPFAM" id="SSF51182">
    <property type="entry name" value="RmlC-like cupins"/>
    <property type="match status" value="1"/>
</dbReference>
<gene>
    <name evidence="5" type="ORF">JL107_06780</name>
</gene>
<keyword evidence="3" id="KW-0804">Transcription</keyword>
<proteinExistence type="predicted"/>
<evidence type="ECO:0000256" key="3">
    <source>
        <dbReference type="ARBA" id="ARBA00023163"/>
    </source>
</evidence>
<dbReference type="GO" id="GO:0043565">
    <property type="term" value="F:sequence-specific DNA binding"/>
    <property type="evidence" value="ECO:0007669"/>
    <property type="project" value="InterPro"/>
</dbReference>
<keyword evidence="6" id="KW-1185">Reference proteome</keyword>
<protein>
    <submittedName>
        <fullName evidence="5">AraC family transcriptional regulator</fullName>
    </submittedName>
</protein>
<accession>A0A939C4W1</accession>
<dbReference type="InterPro" id="IPR018062">
    <property type="entry name" value="HTH_AraC-typ_CS"/>
</dbReference>
<reference evidence="5" key="1">
    <citation type="submission" date="2021-01" db="EMBL/GenBank/DDBJ databases">
        <title>KCTC 19127 draft genome.</title>
        <authorList>
            <person name="An D."/>
        </authorList>
    </citation>
    <scope>NUCLEOTIDE SEQUENCE</scope>
    <source>
        <strain evidence="5">KCTC 19127</strain>
    </source>
</reference>
<organism evidence="5 6">
    <name type="scientific">Nakamurella flavida</name>
    <dbReference type="NCBI Taxonomy" id="363630"/>
    <lineage>
        <taxon>Bacteria</taxon>
        <taxon>Bacillati</taxon>
        <taxon>Actinomycetota</taxon>
        <taxon>Actinomycetes</taxon>
        <taxon>Nakamurellales</taxon>
        <taxon>Nakamurellaceae</taxon>
        <taxon>Nakamurella</taxon>
    </lineage>
</organism>
<evidence type="ECO:0000259" key="4">
    <source>
        <dbReference type="PROSITE" id="PS01124"/>
    </source>
</evidence>
<dbReference type="Gene3D" id="1.10.10.60">
    <property type="entry name" value="Homeodomain-like"/>
    <property type="match status" value="1"/>
</dbReference>
<dbReference type="CDD" id="cd06976">
    <property type="entry name" value="cupin_MtlR-like_N"/>
    <property type="match status" value="1"/>
</dbReference>
<dbReference type="InterPro" id="IPR050204">
    <property type="entry name" value="AraC_XylS_family_regulators"/>
</dbReference>
<evidence type="ECO:0000313" key="5">
    <source>
        <dbReference type="EMBL" id="MBM9476144.1"/>
    </source>
</evidence>
<dbReference type="AlphaFoldDB" id="A0A939C4W1"/>
<evidence type="ECO:0000256" key="2">
    <source>
        <dbReference type="ARBA" id="ARBA00023125"/>
    </source>
</evidence>
<dbReference type="InterPro" id="IPR018060">
    <property type="entry name" value="HTH_AraC"/>
</dbReference>
<evidence type="ECO:0000256" key="1">
    <source>
        <dbReference type="ARBA" id="ARBA00023015"/>
    </source>
</evidence>
<dbReference type="PROSITE" id="PS01124">
    <property type="entry name" value="HTH_ARAC_FAMILY_2"/>
    <property type="match status" value="1"/>
</dbReference>
<dbReference type="EMBL" id="JAERWL010000006">
    <property type="protein sequence ID" value="MBM9476144.1"/>
    <property type="molecule type" value="Genomic_DNA"/>
</dbReference>
<dbReference type="RefSeq" id="WP_205256235.1">
    <property type="nucleotide sequence ID" value="NZ_BAAAPV010000003.1"/>
</dbReference>
<dbReference type="SUPFAM" id="SSF46689">
    <property type="entry name" value="Homeodomain-like"/>
    <property type="match status" value="2"/>
</dbReference>
<dbReference type="Proteomes" id="UP000663801">
    <property type="component" value="Unassembled WGS sequence"/>
</dbReference>
<dbReference type="PANTHER" id="PTHR46796">
    <property type="entry name" value="HTH-TYPE TRANSCRIPTIONAL ACTIVATOR RHAS-RELATED"/>
    <property type="match status" value="1"/>
</dbReference>
<sequence>MEDSRSATRVERLLNKAATREVVVRPPDSSIRWLEHDYPAPIARWNYHPEFEIHLIRRSTGRFIVGDHIGTFGPGHVALVGAGLPHDWISDLRPGEVIRDRDAAIQFTGAWVERASVEMPELRELRPLLDQASRGIQFIGRTAVEAAQVIEAMAAADRLLRIAHLLRLFVVLSRSPKDDRVVLAREWFVPPDAVLPASVAVQRGLDHIFENLTGTVRMAEAARLAGMSAPTFSRFFQRASGRTFSEMVRMLRVARARVLLEESDAPVSAICYDVGFGNLSNFNRQFLREVGVTPRAYRARVAAGR</sequence>
<dbReference type="InterPro" id="IPR011051">
    <property type="entry name" value="RmlC_Cupin_sf"/>
</dbReference>
<keyword evidence="2" id="KW-0238">DNA-binding</keyword>
<feature type="domain" description="HTH araC/xylS-type" evidence="4">
    <location>
        <begin position="202"/>
        <end position="300"/>
    </location>
</feature>
<dbReference type="GO" id="GO:0003700">
    <property type="term" value="F:DNA-binding transcription factor activity"/>
    <property type="evidence" value="ECO:0007669"/>
    <property type="project" value="InterPro"/>
</dbReference>
<dbReference type="Pfam" id="PF12833">
    <property type="entry name" value="HTH_18"/>
    <property type="match status" value="1"/>
</dbReference>
<dbReference type="PROSITE" id="PS00041">
    <property type="entry name" value="HTH_ARAC_FAMILY_1"/>
    <property type="match status" value="1"/>
</dbReference>
<comment type="caution">
    <text evidence="5">The sequence shown here is derived from an EMBL/GenBank/DDBJ whole genome shotgun (WGS) entry which is preliminary data.</text>
</comment>
<dbReference type="SMART" id="SM00342">
    <property type="entry name" value="HTH_ARAC"/>
    <property type="match status" value="1"/>
</dbReference>
<evidence type="ECO:0000313" key="6">
    <source>
        <dbReference type="Proteomes" id="UP000663801"/>
    </source>
</evidence>
<keyword evidence="1" id="KW-0805">Transcription regulation</keyword>
<dbReference type="InterPro" id="IPR009057">
    <property type="entry name" value="Homeodomain-like_sf"/>
</dbReference>